<dbReference type="InterPro" id="IPR005302">
    <property type="entry name" value="MoCF_Sase_C"/>
</dbReference>
<keyword evidence="4" id="KW-1185">Reference proteome</keyword>
<dbReference type="PROSITE" id="PS51340">
    <property type="entry name" value="MOSC"/>
    <property type="match status" value="1"/>
</dbReference>
<organism evidence="3 4">
    <name type="scientific">Trichogramma kaykai</name>
    <dbReference type="NCBI Taxonomy" id="54128"/>
    <lineage>
        <taxon>Eukaryota</taxon>
        <taxon>Metazoa</taxon>
        <taxon>Ecdysozoa</taxon>
        <taxon>Arthropoda</taxon>
        <taxon>Hexapoda</taxon>
        <taxon>Insecta</taxon>
        <taxon>Pterygota</taxon>
        <taxon>Neoptera</taxon>
        <taxon>Endopterygota</taxon>
        <taxon>Hymenoptera</taxon>
        <taxon>Apocrita</taxon>
        <taxon>Proctotrupomorpha</taxon>
        <taxon>Chalcidoidea</taxon>
        <taxon>Trichogrammatidae</taxon>
        <taxon>Trichogramma</taxon>
    </lineage>
</organism>
<evidence type="ECO:0000313" key="3">
    <source>
        <dbReference type="EMBL" id="KAL3387646.1"/>
    </source>
</evidence>
<dbReference type="EMBL" id="JBJJXI010000136">
    <property type="protein sequence ID" value="KAL3387646.1"/>
    <property type="molecule type" value="Genomic_DNA"/>
</dbReference>
<gene>
    <name evidence="3" type="ORF">TKK_016774</name>
</gene>
<dbReference type="PANTHER" id="PTHR14237:SF19">
    <property type="entry name" value="MITOCHONDRIAL AMIDOXIME REDUCING COMPONENT 1"/>
    <property type="match status" value="1"/>
</dbReference>
<keyword evidence="1" id="KW-0472">Membrane</keyword>
<evidence type="ECO:0000313" key="4">
    <source>
        <dbReference type="Proteomes" id="UP001627154"/>
    </source>
</evidence>
<evidence type="ECO:0000259" key="2">
    <source>
        <dbReference type="PROSITE" id="PS51340"/>
    </source>
</evidence>
<protein>
    <recommendedName>
        <fullName evidence="2">MOSC domain-containing protein</fullName>
    </recommendedName>
</protein>
<sequence>MINTTAKVRRRESQLTTFIITTGTITALSFVLLRKSKRKEEDDEKGMVEKILSSSDESWKRVGKVKDLLFYPLKSGRAQSVTQCLFGEYGISVEEAGNFCLKDRMFLVYNHKTGEFKTGRDYPKLLTVKLLAVNEKRAKLEVSGISSIEFDLPMATDDTVKIVNCSMWWGEPVKCIDCGSAASSWLSKFLLGCDEGLSLGLCTSNGDRRNVTGGSVWERHAQIYKTMRNEDTVSNLNLFVDASYMLMSVSSVDNLNERLIKPIPVSQLRPNIVVDGCPPFAEDEWEWIKVGNGVILRNIKPCTRCTMVRVDPETGIPDPEYEPLKTLRTYRKLKNSAMDVLEKHAPAIGIYCGAYQTGSACIGDDVYAYTK</sequence>
<keyword evidence="1" id="KW-1133">Transmembrane helix</keyword>
<feature type="domain" description="MOSC" evidence="2">
    <location>
        <begin position="215"/>
        <end position="369"/>
    </location>
</feature>
<dbReference type="InterPro" id="IPR011037">
    <property type="entry name" value="Pyrv_Knase-like_insert_dom_sf"/>
</dbReference>
<accession>A0ABD2W4F2</accession>
<feature type="transmembrane region" description="Helical" evidence="1">
    <location>
        <begin position="15"/>
        <end position="33"/>
    </location>
</feature>
<dbReference type="Pfam" id="PF03473">
    <property type="entry name" value="MOSC"/>
    <property type="match status" value="1"/>
</dbReference>
<dbReference type="SUPFAM" id="SSF50800">
    <property type="entry name" value="PK beta-barrel domain-like"/>
    <property type="match status" value="1"/>
</dbReference>
<dbReference type="Pfam" id="PF03476">
    <property type="entry name" value="MOSC_N"/>
    <property type="match status" value="1"/>
</dbReference>
<comment type="caution">
    <text evidence="3">The sequence shown here is derived from an EMBL/GenBank/DDBJ whole genome shotgun (WGS) entry which is preliminary data.</text>
</comment>
<evidence type="ECO:0000256" key="1">
    <source>
        <dbReference type="SAM" id="Phobius"/>
    </source>
</evidence>
<proteinExistence type="predicted"/>
<name>A0ABD2W4F2_9HYME</name>
<dbReference type="SUPFAM" id="SSF141673">
    <property type="entry name" value="MOSC N-terminal domain-like"/>
    <property type="match status" value="1"/>
</dbReference>
<reference evidence="3 4" key="1">
    <citation type="journal article" date="2024" name="bioRxiv">
        <title>A reference genome for Trichogramma kaykai: A tiny desert-dwelling parasitoid wasp with competing sex-ratio distorters.</title>
        <authorList>
            <person name="Culotta J."/>
            <person name="Lindsey A.R."/>
        </authorList>
    </citation>
    <scope>NUCLEOTIDE SEQUENCE [LARGE SCALE GENOMIC DNA]</scope>
    <source>
        <strain evidence="3 4">KSX58</strain>
    </source>
</reference>
<dbReference type="InterPro" id="IPR005303">
    <property type="entry name" value="MOCOS_middle"/>
</dbReference>
<keyword evidence="1" id="KW-0812">Transmembrane</keyword>
<dbReference type="Proteomes" id="UP001627154">
    <property type="component" value="Unassembled WGS sequence"/>
</dbReference>
<dbReference type="PANTHER" id="PTHR14237">
    <property type="entry name" value="MOLYBDOPTERIN COFACTOR SULFURASE MOSC"/>
    <property type="match status" value="1"/>
</dbReference>
<dbReference type="AlphaFoldDB" id="A0ABD2W4F2"/>